<organism evidence="5 6">
    <name type="scientific">Arthrobacter nitrophenolicus</name>
    <dbReference type="NCBI Taxonomy" id="683150"/>
    <lineage>
        <taxon>Bacteria</taxon>
        <taxon>Bacillati</taxon>
        <taxon>Actinomycetota</taxon>
        <taxon>Actinomycetes</taxon>
        <taxon>Micrococcales</taxon>
        <taxon>Micrococcaceae</taxon>
        <taxon>Arthrobacter</taxon>
    </lineage>
</organism>
<accession>L8TIQ6</accession>
<protein>
    <submittedName>
        <fullName evidence="5">2-oxoacid dehydrogenase subunit E1</fullName>
    </submittedName>
</protein>
<feature type="region of interest" description="Disordered" evidence="3">
    <location>
        <begin position="1"/>
        <end position="23"/>
    </location>
</feature>
<name>L8TIQ6_9MICC</name>
<proteinExistence type="predicted"/>
<evidence type="ECO:0000313" key="6">
    <source>
        <dbReference type="Proteomes" id="UP000011189"/>
    </source>
</evidence>
<dbReference type="PANTHER" id="PTHR43825:SF3">
    <property type="entry name" value="PYRUVATE DEHYDROGENASE E1 COMPONENT"/>
    <property type="match status" value="1"/>
</dbReference>
<dbReference type="FunFam" id="3.40.50.970:FF:000011">
    <property type="entry name" value="Pyruvate dehydrogenase E1 component"/>
    <property type="match status" value="1"/>
</dbReference>
<dbReference type="InterPro" id="IPR051157">
    <property type="entry name" value="PDH/Transketolase"/>
</dbReference>
<comment type="caution">
    <text evidence="5">The sequence shown here is derived from an EMBL/GenBank/DDBJ whole genome shotgun (WGS) entry which is preliminary data.</text>
</comment>
<feature type="non-terminal residue" evidence="5">
    <location>
        <position position="1"/>
    </location>
</feature>
<evidence type="ECO:0000259" key="4">
    <source>
        <dbReference type="Pfam" id="PF00456"/>
    </source>
</evidence>
<evidence type="ECO:0000256" key="2">
    <source>
        <dbReference type="ARBA" id="ARBA00023052"/>
    </source>
</evidence>
<dbReference type="Gene3D" id="3.40.50.970">
    <property type="match status" value="1"/>
</dbReference>
<dbReference type="Pfam" id="PF00456">
    <property type="entry name" value="Transketolase_N"/>
    <property type="match status" value="1"/>
</dbReference>
<dbReference type="PANTHER" id="PTHR43825">
    <property type="entry name" value="PYRUVATE DEHYDROGENASE E1 COMPONENT"/>
    <property type="match status" value="1"/>
</dbReference>
<dbReference type="EMBL" id="AOFD01000125">
    <property type="protein sequence ID" value="ELT42597.1"/>
    <property type="molecule type" value="Genomic_DNA"/>
</dbReference>
<evidence type="ECO:0000256" key="1">
    <source>
        <dbReference type="ARBA" id="ARBA00001964"/>
    </source>
</evidence>
<sequence length="387" mass="43683">PVAAGEDTSHILSGLTNQLPDHDPEETAEWVESLDALIREQGTERAQYIMRSLLQRAGAQSVGVPMVTTTDYVNTIPVDQEAPFPGNEEYERRYRAYMRWNAAVMVHRAQRPDIAVGGHISTYAGAATLYEVGFNHFFRGKDHPGGGDQVFFQGHASPGMYARAFMEGRLSEEDLDGFRQEKSREGHALSSYPHPRLMPQFWEFPTVSMGIGPMNAIYQAQSNRYLHNRGLKDTSDQQVWAFLGDGEMDEPESRGLLQLAANENLDNLNFVINCNLQRLDGPVRGNGKIMQELEAFFRGAGWNVIKVVWGREWDDLLTRDTDGSLVKIMNETPDGDYQTYKAESGGFVREHFFGKDPRTKDLVADLTDDQIWNLKRGGHDYRKVYAA</sequence>
<dbReference type="SUPFAM" id="SSF52518">
    <property type="entry name" value="Thiamin diphosphate-binding fold (THDP-binding)"/>
    <property type="match status" value="1"/>
</dbReference>
<evidence type="ECO:0000313" key="5">
    <source>
        <dbReference type="EMBL" id="ELT42597.1"/>
    </source>
</evidence>
<dbReference type="InterPro" id="IPR029061">
    <property type="entry name" value="THDP-binding"/>
</dbReference>
<dbReference type="GO" id="GO:0000287">
    <property type="term" value="F:magnesium ion binding"/>
    <property type="evidence" value="ECO:0007669"/>
    <property type="project" value="UniProtKB-ARBA"/>
</dbReference>
<feature type="non-terminal residue" evidence="5">
    <location>
        <position position="387"/>
    </location>
</feature>
<keyword evidence="6" id="KW-1185">Reference proteome</keyword>
<dbReference type="InterPro" id="IPR035807">
    <property type="entry name" value="PDC_E1_N"/>
</dbReference>
<reference evidence="6" key="1">
    <citation type="journal article" date="2013" name="Genome Announc.">
        <title>Draft Genome Sequence of the 2-Chloro-4-Nitrophenol-Degrading Bacterium Arthrobacter sp. Strain SJCon.</title>
        <authorList>
            <person name="Vikram S."/>
            <person name="Kumar S."/>
            <person name="Vaidya B."/>
            <person name="Pinnaka A.K."/>
            <person name="Raghava G.P."/>
        </authorList>
    </citation>
    <scope>NUCLEOTIDE SEQUENCE [LARGE SCALE GENOMIC DNA]</scope>
    <source>
        <strain evidence="6">SJCon</strain>
    </source>
</reference>
<comment type="cofactor">
    <cofactor evidence="1">
        <name>thiamine diphosphate</name>
        <dbReference type="ChEBI" id="CHEBI:58937"/>
    </cofactor>
</comment>
<dbReference type="InterPro" id="IPR005474">
    <property type="entry name" value="Transketolase_N"/>
</dbReference>
<gene>
    <name evidence="5" type="ORF">G205_23464</name>
</gene>
<evidence type="ECO:0000256" key="3">
    <source>
        <dbReference type="SAM" id="MobiDB-lite"/>
    </source>
</evidence>
<feature type="compositionally biased region" description="Polar residues" evidence="3">
    <location>
        <begin position="10"/>
        <end position="19"/>
    </location>
</feature>
<feature type="domain" description="Transketolase N-terminal" evidence="4">
    <location>
        <begin position="148"/>
        <end position="311"/>
    </location>
</feature>
<dbReference type="AlphaFoldDB" id="L8TIQ6"/>
<dbReference type="CDD" id="cd02017">
    <property type="entry name" value="TPP_E1_EcPDC_like"/>
    <property type="match status" value="1"/>
</dbReference>
<dbReference type="Proteomes" id="UP000011189">
    <property type="component" value="Unassembled WGS sequence"/>
</dbReference>
<keyword evidence="2" id="KW-0786">Thiamine pyrophosphate</keyword>